<gene>
    <name evidence="1" type="ORF">Z960_02665</name>
</gene>
<dbReference type="RefSeq" id="WP_039227840.1">
    <property type="nucleotide sequence ID" value="NZ_JENX01000014.1"/>
</dbReference>
<evidence type="ECO:0000313" key="2">
    <source>
        <dbReference type="Proteomes" id="UP000027937"/>
    </source>
</evidence>
<protein>
    <recommendedName>
        <fullName evidence="3">Reverse transcriptase domain-containing protein</fullName>
    </recommendedName>
</protein>
<dbReference type="Proteomes" id="UP000027937">
    <property type="component" value="Unassembled WGS sequence"/>
</dbReference>
<dbReference type="EMBL" id="JENX01000014">
    <property type="protein sequence ID" value="KEI18544.1"/>
    <property type="molecule type" value="Genomic_DNA"/>
</dbReference>
<keyword evidence="2" id="KW-1185">Reference proteome</keyword>
<sequence>MKINNLYNFKNTVKNFLDIDNIKLPNNLDSFELKNLCWAAPFNFRVKKEEDKYRVLKMPNILNFARAYEEFKGMPNFTTIQSMDYKHKRLSANIKTGDFVSGEYDRHLQKDFQRLCIYDNLVKMDIKEYYGRIYTHNIVPKGYTDQFLTNMNLGATNGLIMGNYLSLYFAENNLTNISNDIEKEIEDSNIQCEFSYFSDDFYFFCNKKNNENIVRIFDKVLEKYELERNETKKEIWTYETFNKYNLVERYWKKVISYCNVRFKGSIDNNRLYFINQIIYRMSKLYDNKLKRTFINNFFKTKYFRELDMGKYNIKDYDYHQLIFIFKFSPEAMLYSIDKFIKIDNFDKKKLYKFFKVRYKEILQQPFNDEQLYFYYAINMLEFKEILLDNKDIVFKSNNQVLISYYLKDGLFKNEDINTLKLNTDERYWFQNYHMILYSTDLLYDLENSINKYLMPVNARKDHQKKSYMDFYKENLQLKKPIIRSISDVYDEVKDYLRLKIQENEENFEEEE</sequence>
<comment type="caution">
    <text evidence="1">The sequence shown here is derived from an EMBL/GenBank/DDBJ whole genome shotgun (WGS) entry which is preliminary data.</text>
</comment>
<organism evidence="1 2">
    <name type="scientific">Clostridium haemolyticum NCTC 9693</name>
    <dbReference type="NCBI Taxonomy" id="1443114"/>
    <lineage>
        <taxon>Bacteria</taxon>
        <taxon>Bacillati</taxon>
        <taxon>Bacillota</taxon>
        <taxon>Clostridia</taxon>
        <taxon>Eubacteriales</taxon>
        <taxon>Clostridiaceae</taxon>
        <taxon>Clostridium</taxon>
    </lineage>
</organism>
<accession>A0ABR4THF4</accession>
<name>A0ABR4THF4_CLOHA</name>
<evidence type="ECO:0008006" key="3">
    <source>
        <dbReference type="Google" id="ProtNLM"/>
    </source>
</evidence>
<evidence type="ECO:0000313" key="1">
    <source>
        <dbReference type="EMBL" id="KEI18544.1"/>
    </source>
</evidence>
<reference evidence="1 2" key="1">
    <citation type="submission" date="2014-02" db="EMBL/GenBank/DDBJ databases">
        <title>Plasmidome dynamics in the species complex Clostridium novyi sensu lato converts strains of independent lineages into distinctly different pathogens.</title>
        <authorList>
            <person name="Skarin H."/>
            <person name="Segerman B."/>
        </authorList>
    </citation>
    <scope>NUCLEOTIDE SEQUENCE [LARGE SCALE GENOMIC DNA]</scope>
    <source>
        <strain evidence="1 2">NCTC 9693</strain>
    </source>
</reference>
<proteinExistence type="predicted"/>